<dbReference type="InterPro" id="IPR017946">
    <property type="entry name" value="PLC-like_Pdiesterase_TIM-brl"/>
</dbReference>
<evidence type="ECO:0000313" key="1">
    <source>
        <dbReference type="EMBL" id="RLM85544.1"/>
    </source>
</evidence>
<dbReference type="STRING" id="4540.A0A3L6QQG8"/>
<keyword evidence="2" id="KW-1185">Reference proteome</keyword>
<organism evidence="1 2">
    <name type="scientific">Panicum miliaceum</name>
    <name type="common">Proso millet</name>
    <name type="synonym">Broomcorn millet</name>
    <dbReference type="NCBI Taxonomy" id="4540"/>
    <lineage>
        <taxon>Eukaryota</taxon>
        <taxon>Viridiplantae</taxon>
        <taxon>Streptophyta</taxon>
        <taxon>Embryophyta</taxon>
        <taxon>Tracheophyta</taxon>
        <taxon>Spermatophyta</taxon>
        <taxon>Magnoliopsida</taxon>
        <taxon>Liliopsida</taxon>
        <taxon>Poales</taxon>
        <taxon>Poaceae</taxon>
        <taxon>PACMAD clade</taxon>
        <taxon>Panicoideae</taxon>
        <taxon>Panicodae</taxon>
        <taxon>Paniceae</taxon>
        <taxon>Panicinae</taxon>
        <taxon>Panicum</taxon>
        <taxon>Panicum sect. Panicum</taxon>
    </lineage>
</organism>
<reference evidence="2" key="1">
    <citation type="journal article" date="2019" name="Nat. Commun.">
        <title>The genome of broomcorn millet.</title>
        <authorList>
            <person name="Zou C."/>
            <person name="Miki D."/>
            <person name="Li D."/>
            <person name="Tang Q."/>
            <person name="Xiao L."/>
            <person name="Rajput S."/>
            <person name="Deng P."/>
            <person name="Jia W."/>
            <person name="Huang R."/>
            <person name="Zhang M."/>
            <person name="Sun Y."/>
            <person name="Hu J."/>
            <person name="Fu X."/>
            <person name="Schnable P.S."/>
            <person name="Li F."/>
            <person name="Zhang H."/>
            <person name="Feng B."/>
            <person name="Zhu X."/>
            <person name="Liu R."/>
            <person name="Schnable J.C."/>
            <person name="Zhu J.-K."/>
            <person name="Zhang H."/>
        </authorList>
    </citation>
    <scope>NUCLEOTIDE SEQUENCE [LARGE SCALE GENOMIC DNA]</scope>
</reference>
<proteinExistence type="predicted"/>
<dbReference type="SUPFAM" id="SSF51695">
    <property type="entry name" value="PLC-like phosphodiesterases"/>
    <property type="match status" value="1"/>
</dbReference>
<protein>
    <submittedName>
        <fullName evidence="1">PI-PLC X domain-containing protein</fullName>
    </submittedName>
</protein>
<name>A0A3L6QQG8_PANMI</name>
<dbReference type="PANTHER" id="PTHR13593">
    <property type="match status" value="1"/>
</dbReference>
<dbReference type="GO" id="GO:0006629">
    <property type="term" value="P:lipid metabolic process"/>
    <property type="evidence" value="ECO:0007669"/>
    <property type="project" value="InterPro"/>
</dbReference>
<gene>
    <name evidence="1" type="ORF">C2845_PM04G31980</name>
</gene>
<accession>A0A3L6QQG8</accession>
<dbReference type="EMBL" id="PQIB02000011">
    <property type="protein sequence ID" value="RLM85544.1"/>
    <property type="molecule type" value="Genomic_DNA"/>
</dbReference>
<sequence>MLVDFFSQNGVRALMLDVYDFRGDVRLCHSKGGKWFDFTTFMSKPNWILPSPMKRSGTPVKLKSVQDTVIDTMREIEAIPSEIVTLILEDYMRSERGLPKLFLDAGLARYRFPVSRMPRRGGDWLRVHDMVARGHRLLVFTSPRWK</sequence>
<dbReference type="AlphaFoldDB" id="A0A3L6QQG8"/>
<dbReference type="Proteomes" id="UP000275267">
    <property type="component" value="Unassembled WGS sequence"/>
</dbReference>
<dbReference type="InterPro" id="IPR051057">
    <property type="entry name" value="PI-PLC_domain"/>
</dbReference>
<dbReference type="Pfam" id="PF26178">
    <property type="entry name" value="PI-PLC_cat"/>
    <property type="match status" value="2"/>
</dbReference>
<dbReference type="OrthoDB" id="1707002at2759"/>
<evidence type="ECO:0000313" key="2">
    <source>
        <dbReference type="Proteomes" id="UP000275267"/>
    </source>
</evidence>
<dbReference type="PANTHER" id="PTHR13593:SF115">
    <property type="entry name" value="PHOSPHATIDYLINOSITOL-SPECIFIC PHOSPHOLIPASE C X DOMAIN-CONTAINING PROTEIN"/>
    <property type="match status" value="1"/>
</dbReference>
<comment type="caution">
    <text evidence="1">The sequence shown here is derived from an EMBL/GenBank/DDBJ whole genome shotgun (WGS) entry which is preliminary data.</text>
</comment>
<dbReference type="GO" id="GO:0008081">
    <property type="term" value="F:phosphoric diester hydrolase activity"/>
    <property type="evidence" value="ECO:0007669"/>
    <property type="project" value="InterPro"/>
</dbReference>